<proteinExistence type="predicted"/>
<gene>
    <name evidence="1" type="ORF">Vadar_017908</name>
</gene>
<sequence length="319" mass="35683">MILNGNACLDHTEESRFISSTKIALKYQPNKNEGDVAPLEEWFSLHSSSHPTSLSGEPTQDLVDFVGEHWCSSPQVVGNWGGFFSIYLSVIGKDAECVASLPILTLFYDNISEKGCPILENDETSNRGTLRSVTTVVCSCLLQMRDDFLVFQMLETVIVDQILLRPALDNLCALFRVLVALDCRPTRLSQQSILTLSNFLPGYLMDVVMCFPESDDRASEPVPRSTSHYYLLPLYFLFYRSDKLLNLVLNRMGSLVIEKKSLLCSGVADHSSWINPIVSVVLLMHKDVKIQKALSSCKAEIELILDNILVVQVPSFPSR</sequence>
<organism evidence="1 2">
    <name type="scientific">Vaccinium darrowii</name>
    <dbReference type="NCBI Taxonomy" id="229202"/>
    <lineage>
        <taxon>Eukaryota</taxon>
        <taxon>Viridiplantae</taxon>
        <taxon>Streptophyta</taxon>
        <taxon>Embryophyta</taxon>
        <taxon>Tracheophyta</taxon>
        <taxon>Spermatophyta</taxon>
        <taxon>Magnoliopsida</taxon>
        <taxon>eudicotyledons</taxon>
        <taxon>Gunneridae</taxon>
        <taxon>Pentapetalae</taxon>
        <taxon>asterids</taxon>
        <taxon>Ericales</taxon>
        <taxon>Ericaceae</taxon>
        <taxon>Vaccinioideae</taxon>
        <taxon>Vaccinieae</taxon>
        <taxon>Vaccinium</taxon>
    </lineage>
</organism>
<accession>A0ACB7XSM7</accession>
<reference evidence="1 2" key="1">
    <citation type="journal article" date="2021" name="Hortic Res">
        <title>High-quality reference genome and annotation aids understanding of berry development for evergreen blueberry (Vaccinium darrowii).</title>
        <authorList>
            <person name="Yu J."/>
            <person name="Hulse-Kemp A.M."/>
            <person name="Babiker E."/>
            <person name="Staton M."/>
        </authorList>
    </citation>
    <scope>NUCLEOTIDE SEQUENCE [LARGE SCALE GENOMIC DNA]</scope>
    <source>
        <strain evidence="2">cv. NJ 8807/NJ 8810</strain>
        <tissue evidence="1">Young leaf</tissue>
    </source>
</reference>
<keyword evidence="2" id="KW-1185">Reference proteome</keyword>
<protein>
    <submittedName>
        <fullName evidence="1">Uncharacterized protein</fullName>
    </submittedName>
</protein>
<dbReference type="Proteomes" id="UP000828048">
    <property type="component" value="Chromosome 1"/>
</dbReference>
<name>A0ACB7XSM7_9ERIC</name>
<evidence type="ECO:0000313" key="2">
    <source>
        <dbReference type="Proteomes" id="UP000828048"/>
    </source>
</evidence>
<evidence type="ECO:0000313" key="1">
    <source>
        <dbReference type="EMBL" id="KAH7843540.1"/>
    </source>
</evidence>
<dbReference type="EMBL" id="CM037151">
    <property type="protein sequence ID" value="KAH7843540.1"/>
    <property type="molecule type" value="Genomic_DNA"/>
</dbReference>
<comment type="caution">
    <text evidence="1">The sequence shown here is derived from an EMBL/GenBank/DDBJ whole genome shotgun (WGS) entry which is preliminary data.</text>
</comment>